<evidence type="ECO:0000313" key="15">
    <source>
        <dbReference type="Proteomes" id="UP000557566"/>
    </source>
</evidence>
<evidence type="ECO:0000256" key="10">
    <source>
        <dbReference type="ARBA" id="ARBA00047554"/>
    </source>
</evidence>
<comment type="subcellular location">
    <subcellularLocation>
        <location evidence="11">Mitochondrion inner membrane</location>
    </subcellularLocation>
</comment>
<dbReference type="InterPro" id="IPR050464">
    <property type="entry name" value="Zeta_carotene_desat/Oxidored"/>
</dbReference>
<protein>
    <recommendedName>
        <fullName evidence="4 11">Protoporphyrinogen oxidase</fullName>
        <ecNumber evidence="4 11">1.3.3.4</ecNumber>
    </recommendedName>
</protein>
<comment type="pathway">
    <text evidence="2 11">Porphyrin-containing compound metabolism; protoporphyrin-IX biosynthesis; protoporphyrin-IX from protoporphyrinogen-IX: step 1/1.</text>
</comment>
<evidence type="ECO:0000256" key="6">
    <source>
        <dbReference type="ARBA" id="ARBA00022827"/>
    </source>
</evidence>
<evidence type="ECO:0000259" key="13">
    <source>
        <dbReference type="Pfam" id="PF01593"/>
    </source>
</evidence>
<dbReference type="SUPFAM" id="SSF54373">
    <property type="entry name" value="FAD-linked reductases, C-terminal domain"/>
    <property type="match status" value="1"/>
</dbReference>
<dbReference type="AlphaFoldDB" id="A0A8H4PU38"/>
<keyword evidence="8 11" id="KW-0350">Heme biosynthesis</keyword>
<dbReference type="GO" id="GO:0006782">
    <property type="term" value="P:protoporphyrinogen IX biosynthetic process"/>
    <property type="evidence" value="ECO:0007669"/>
    <property type="project" value="UniProtKB-UniRule"/>
</dbReference>
<evidence type="ECO:0000256" key="5">
    <source>
        <dbReference type="ARBA" id="ARBA00022630"/>
    </source>
</evidence>
<dbReference type="OrthoDB" id="438553at2759"/>
<comment type="caution">
    <text evidence="14">The sequence shown here is derived from an EMBL/GenBank/DDBJ whole genome shotgun (WGS) entry which is preliminary data.</text>
</comment>
<dbReference type="SUPFAM" id="SSF51905">
    <property type="entry name" value="FAD/NAD(P)-binding domain"/>
    <property type="match status" value="1"/>
</dbReference>
<keyword evidence="9 11" id="KW-0627">Porphyrin biosynthesis</keyword>
<dbReference type="Proteomes" id="UP000557566">
    <property type="component" value="Unassembled WGS sequence"/>
</dbReference>
<organism evidence="14 15">
    <name type="scientific">Ophiocordyceps sinensis</name>
    <dbReference type="NCBI Taxonomy" id="72228"/>
    <lineage>
        <taxon>Eukaryota</taxon>
        <taxon>Fungi</taxon>
        <taxon>Dikarya</taxon>
        <taxon>Ascomycota</taxon>
        <taxon>Pezizomycotina</taxon>
        <taxon>Sordariomycetes</taxon>
        <taxon>Hypocreomycetidae</taxon>
        <taxon>Hypocreales</taxon>
        <taxon>Ophiocordycipitaceae</taxon>
        <taxon>Ophiocordyceps</taxon>
    </lineage>
</organism>
<dbReference type="InterPro" id="IPR002937">
    <property type="entry name" value="Amino_oxidase"/>
</dbReference>
<proteinExistence type="inferred from homology"/>
<sequence length="620" mass="67450">MIAPSAAAAAALLRLAGSRAGIATLPAACRRDGLPRRWLSIMHDGGRPSYPQARACGRLVPKRTMGAPGARRRGYATAKDTRRVAVVGGGLTGLTTAYYLARKLPPTASITLYESNGRLGGWVKTDRVRVDVDGTRGTVSFERGPRTLSSLHINRWRFDDLVLYDLALGLGLPISTPPDQPRYIYYPDHLVVLPPAAPLLKFLCEPLVHDSMWGAAGYLLRRMTRDGKLPPDDHDPSIADWLRDITMSRAVGDNMASAMIHGIYGGDIDRLSARSVLDRLYWHYYVSKPSRDGSLMPAREHALLDALSMDPAIRKLALQPKGSLLHFGTAGMETLTTALADALRKQPNVDIQMDSPVRSISFDPREQKVNIVASKSPESENCQPMAYDGVISTLLSHDLARVTGDALPSLSERNSVSLMTVNMWYPRQDLKPRGFGYLIPRSVPREQNPERALGVFFDSDVGVVGPDEPAGTKLFVLMGGHYYDAHDPHAVLPPDNEGAAIAQAQALLERHLGIPRAAPCFAMARMAPDCIPQHLVGHRARMARAHGELSAAFGGRLYVAGGSYTNVGAMAGLRAGCEVAALAAGRRGTGLEQFAESEDIICMPSRKILVRRDRARRQDG</sequence>
<evidence type="ECO:0000256" key="4">
    <source>
        <dbReference type="ARBA" id="ARBA00012867"/>
    </source>
</evidence>
<evidence type="ECO:0000256" key="11">
    <source>
        <dbReference type="RuleBase" id="RU367069"/>
    </source>
</evidence>
<comment type="similarity">
    <text evidence="3 11">Belongs to the protoporphyrinogen/coproporphyrinogen oxidase family. Protoporphyrinogen oxidase subfamily.</text>
</comment>
<comment type="catalytic activity">
    <reaction evidence="10 11">
        <text>protoporphyrinogen IX + 3 O2 = protoporphyrin IX + 3 H2O2</text>
        <dbReference type="Rhea" id="RHEA:25576"/>
        <dbReference type="ChEBI" id="CHEBI:15379"/>
        <dbReference type="ChEBI" id="CHEBI:16240"/>
        <dbReference type="ChEBI" id="CHEBI:57306"/>
        <dbReference type="ChEBI" id="CHEBI:57307"/>
        <dbReference type="EC" id="1.3.3.4"/>
    </reaction>
</comment>
<name>A0A8H4PU38_9HYPO</name>
<dbReference type="GO" id="GO:0004729">
    <property type="term" value="F:oxygen-dependent protoporphyrinogen oxidase activity"/>
    <property type="evidence" value="ECO:0007669"/>
    <property type="project" value="UniProtKB-UniRule"/>
</dbReference>
<keyword evidence="12" id="KW-0732">Signal</keyword>
<dbReference type="EMBL" id="JAAVMX010000003">
    <property type="protein sequence ID" value="KAF4510506.1"/>
    <property type="molecule type" value="Genomic_DNA"/>
</dbReference>
<evidence type="ECO:0000256" key="3">
    <source>
        <dbReference type="ARBA" id="ARBA00010551"/>
    </source>
</evidence>
<keyword evidence="7 11" id="KW-0560">Oxidoreductase</keyword>
<evidence type="ECO:0000256" key="2">
    <source>
        <dbReference type="ARBA" id="ARBA00005073"/>
    </source>
</evidence>
<dbReference type="PANTHER" id="PTHR42923:SF3">
    <property type="entry name" value="PROTOPORPHYRINOGEN OXIDASE"/>
    <property type="match status" value="1"/>
</dbReference>
<gene>
    <name evidence="14" type="ORF">G6O67_002386</name>
</gene>
<evidence type="ECO:0000256" key="12">
    <source>
        <dbReference type="SAM" id="SignalP"/>
    </source>
</evidence>
<dbReference type="GO" id="GO:0005743">
    <property type="term" value="C:mitochondrial inner membrane"/>
    <property type="evidence" value="ECO:0007669"/>
    <property type="project" value="UniProtKB-SubCell"/>
</dbReference>
<comment type="function">
    <text evidence="1 11">Catalyzes the 6-electron oxidation of protoporphyrinogen-IX to form protoporphyrin-IX.</text>
</comment>
<dbReference type="UniPathway" id="UPA00251">
    <property type="reaction ID" value="UER00324"/>
</dbReference>
<keyword evidence="15" id="KW-1185">Reference proteome</keyword>
<dbReference type="PANTHER" id="PTHR42923">
    <property type="entry name" value="PROTOPORPHYRINOGEN OXIDASE"/>
    <property type="match status" value="1"/>
</dbReference>
<keyword evidence="5 11" id="KW-0285">Flavoprotein</keyword>
<feature type="chain" id="PRO_5034621523" description="Protoporphyrinogen oxidase" evidence="12">
    <location>
        <begin position="21"/>
        <end position="620"/>
    </location>
</feature>
<evidence type="ECO:0000256" key="1">
    <source>
        <dbReference type="ARBA" id="ARBA00002600"/>
    </source>
</evidence>
<feature type="domain" description="Amine oxidase" evidence="13">
    <location>
        <begin position="91"/>
        <end position="483"/>
    </location>
</feature>
<dbReference type="EC" id="1.3.3.4" evidence="4 11"/>
<dbReference type="NCBIfam" id="TIGR00562">
    <property type="entry name" value="proto_IX_ox"/>
    <property type="match status" value="1"/>
</dbReference>
<evidence type="ECO:0000256" key="8">
    <source>
        <dbReference type="ARBA" id="ARBA00023133"/>
    </source>
</evidence>
<evidence type="ECO:0000256" key="9">
    <source>
        <dbReference type="ARBA" id="ARBA00023244"/>
    </source>
</evidence>
<comment type="cofactor">
    <cofactor evidence="11">
        <name>FAD</name>
        <dbReference type="ChEBI" id="CHEBI:57692"/>
    </cofactor>
    <text evidence="11">Binds 1 FAD per subunit.</text>
</comment>
<evidence type="ECO:0000256" key="7">
    <source>
        <dbReference type="ARBA" id="ARBA00023002"/>
    </source>
</evidence>
<dbReference type="Pfam" id="PF01593">
    <property type="entry name" value="Amino_oxidase"/>
    <property type="match status" value="1"/>
</dbReference>
<reference evidence="14 15" key="1">
    <citation type="journal article" date="2020" name="Genome Biol. Evol.">
        <title>A new high-quality draft genome assembly of the Chinese cordyceps Ophiocordyceps sinensis.</title>
        <authorList>
            <person name="Shu R."/>
            <person name="Zhang J."/>
            <person name="Meng Q."/>
            <person name="Zhang H."/>
            <person name="Zhou G."/>
            <person name="Li M."/>
            <person name="Wu P."/>
            <person name="Zhao Y."/>
            <person name="Chen C."/>
            <person name="Qin Q."/>
        </authorList>
    </citation>
    <scope>NUCLEOTIDE SEQUENCE [LARGE SCALE GENOMIC DNA]</scope>
    <source>
        <strain evidence="14 15">IOZ07</strain>
    </source>
</reference>
<feature type="signal peptide" evidence="12">
    <location>
        <begin position="1"/>
        <end position="20"/>
    </location>
</feature>
<keyword evidence="6 11" id="KW-0274">FAD</keyword>
<dbReference type="InterPro" id="IPR004572">
    <property type="entry name" value="Protoporphyrinogen_oxidase"/>
</dbReference>
<dbReference type="Gene3D" id="3.50.50.60">
    <property type="entry name" value="FAD/NAD(P)-binding domain"/>
    <property type="match status" value="1"/>
</dbReference>
<accession>A0A8H4PU38</accession>
<dbReference type="InterPro" id="IPR036188">
    <property type="entry name" value="FAD/NAD-bd_sf"/>
</dbReference>
<evidence type="ECO:0000313" key="14">
    <source>
        <dbReference type="EMBL" id="KAF4510506.1"/>
    </source>
</evidence>